<dbReference type="Proteomes" id="UP000244855">
    <property type="component" value="Unassembled WGS sequence"/>
</dbReference>
<dbReference type="AlphaFoldDB" id="A0A2V1EAW6"/>
<name>A0A2V1EAW6_9PLEO</name>
<gene>
    <name evidence="1" type="ORF">DM02DRAFT_622176</name>
</gene>
<sequence length="173" mass="19126">MSRWMAGGAAATTLNLKETTEKKVKERPSKHADYIKCELEFDGLFEKISHELEDRQSSGVIPEDEILPFNLASMKAGQARHDDKFGQGAQALSPIIPSLEDVGKIHFGGSDGSASPSAELIHARREFLMQWIDKVSSIVPQTNLLCRRCQLDPTIDAKAKIPPLRVIPSEQAF</sequence>
<reference evidence="1 2" key="1">
    <citation type="journal article" date="2018" name="Sci. Rep.">
        <title>Comparative genomics provides insights into the lifestyle and reveals functional heterogeneity of dark septate endophytic fungi.</title>
        <authorList>
            <person name="Knapp D.G."/>
            <person name="Nemeth J.B."/>
            <person name="Barry K."/>
            <person name="Hainaut M."/>
            <person name="Henrissat B."/>
            <person name="Johnson J."/>
            <person name="Kuo A."/>
            <person name="Lim J.H.P."/>
            <person name="Lipzen A."/>
            <person name="Nolan M."/>
            <person name="Ohm R.A."/>
            <person name="Tamas L."/>
            <person name="Grigoriev I.V."/>
            <person name="Spatafora J.W."/>
            <person name="Nagy L.G."/>
            <person name="Kovacs G.M."/>
        </authorList>
    </citation>
    <scope>NUCLEOTIDE SEQUENCE [LARGE SCALE GENOMIC DNA]</scope>
    <source>
        <strain evidence="1 2">DSE2036</strain>
    </source>
</reference>
<proteinExistence type="predicted"/>
<evidence type="ECO:0000313" key="2">
    <source>
        <dbReference type="Proteomes" id="UP000244855"/>
    </source>
</evidence>
<accession>A0A2V1EAW6</accession>
<evidence type="ECO:0000313" key="1">
    <source>
        <dbReference type="EMBL" id="PVI07683.1"/>
    </source>
</evidence>
<organism evidence="1 2">
    <name type="scientific">Periconia macrospinosa</name>
    <dbReference type="NCBI Taxonomy" id="97972"/>
    <lineage>
        <taxon>Eukaryota</taxon>
        <taxon>Fungi</taxon>
        <taxon>Dikarya</taxon>
        <taxon>Ascomycota</taxon>
        <taxon>Pezizomycotina</taxon>
        <taxon>Dothideomycetes</taxon>
        <taxon>Pleosporomycetidae</taxon>
        <taxon>Pleosporales</taxon>
        <taxon>Massarineae</taxon>
        <taxon>Periconiaceae</taxon>
        <taxon>Periconia</taxon>
    </lineage>
</organism>
<keyword evidence="2" id="KW-1185">Reference proteome</keyword>
<protein>
    <submittedName>
        <fullName evidence="1">Uncharacterized protein</fullName>
    </submittedName>
</protein>
<dbReference type="OrthoDB" id="3799483at2759"/>
<dbReference type="EMBL" id="KZ805303">
    <property type="protein sequence ID" value="PVI07683.1"/>
    <property type="molecule type" value="Genomic_DNA"/>
</dbReference>